<protein>
    <submittedName>
        <fullName evidence="2">Uncharacterized protein</fullName>
    </submittedName>
</protein>
<dbReference type="Proteomes" id="UP000006103">
    <property type="component" value="Plasmid PBr_lp28-7"/>
</dbReference>
<organism evidence="2 3">
    <name type="scientific">Borreliella garinii PBr</name>
    <dbReference type="NCBI Taxonomy" id="498743"/>
    <lineage>
        <taxon>Bacteria</taxon>
        <taxon>Pseudomonadati</taxon>
        <taxon>Spirochaetota</taxon>
        <taxon>Spirochaetia</taxon>
        <taxon>Spirochaetales</taxon>
        <taxon>Borreliaceae</taxon>
        <taxon>Borreliella</taxon>
    </lineage>
</organism>
<accession>B8F201</accession>
<dbReference type="AlphaFoldDB" id="B8F201"/>
<feature type="transmembrane region" description="Helical" evidence="1">
    <location>
        <begin position="117"/>
        <end position="136"/>
    </location>
</feature>
<geneLocation type="plasmid" evidence="2 3">
    <name>PBr_lp28-7</name>
</geneLocation>
<keyword evidence="3" id="KW-1185">Reference proteome</keyword>
<keyword evidence="1" id="KW-1133">Transmembrane helix</keyword>
<evidence type="ECO:0000313" key="2">
    <source>
        <dbReference type="EMBL" id="ACL34922.1"/>
    </source>
</evidence>
<keyword evidence="2" id="KW-0614">Plasmid</keyword>
<evidence type="ECO:0000313" key="3">
    <source>
        <dbReference type="Proteomes" id="UP000006103"/>
    </source>
</evidence>
<proteinExistence type="predicted"/>
<dbReference type="EMBL" id="CP001311">
    <property type="protein sequence ID" value="ACL34922.1"/>
    <property type="molecule type" value="Genomic_DNA"/>
</dbReference>
<evidence type="ECO:0000256" key="1">
    <source>
        <dbReference type="SAM" id="Phobius"/>
    </source>
</evidence>
<gene>
    <name evidence="2" type="ORF">BGAPBR_Aa0031</name>
</gene>
<reference evidence="2 3" key="1">
    <citation type="journal article" date="2011" name="J. Bacteriol.">
        <title>Whole-genome sequences of two Borrelia afzelii and two Borrelia garinii Lyme disease agent isolates.</title>
        <authorList>
            <person name="Casjens S.R."/>
            <person name="Mongodin E.F."/>
            <person name="Qiu W.-G."/>
            <person name="Dunn J.J."/>
            <person name="Luft B.J."/>
            <person name="Fraser-Liggett C.M."/>
            <person name="Schutzer S.E."/>
        </authorList>
    </citation>
    <scope>NUCLEOTIDE SEQUENCE [LARGE SCALE GENOMIC DNA]</scope>
    <source>
        <strain evidence="2 3">PBr</strain>
    </source>
</reference>
<name>B8F201_BORGR</name>
<sequence>MNIHKHTSRFKPKFKVISLIEGFEIFFRKSTNRRIIGEKPISLDSFVSIKNPVKHITLFNRVQVNRLFLFVQRIGKENCKHFFAGSPSPQNIHQSCMIHNLTLQNLFFKKSMIMKRYLIFSSYNNLFFSWCFYWAFYYPFYPKINTSLLSNFHLAP</sequence>
<keyword evidence="1" id="KW-0472">Membrane</keyword>
<keyword evidence="1" id="KW-0812">Transmembrane</keyword>